<organism evidence="1 2">
    <name type="scientific">Polyangium fumosum</name>
    <dbReference type="NCBI Taxonomy" id="889272"/>
    <lineage>
        <taxon>Bacteria</taxon>
        <taxon>Pseudomonadati</taxon>
        <taxon>Myxococcota</taxon>
        <taxon>Polyangia</taxon>
        <taxon>Polyangiales</taxon>
        <taxon>Polyangiaceae</taxon>
        <taxon>Polyangium</taxon>
    </lineage>
</organism>
<dbReference type="Pfam" id="PF07152">
    <property type="entry name" value="YaeQ"/>
    <property type="match status" value="1"/>
</dbReference>
<dbReference type="SUPFAM" id="SSF52980">
    <property type="entry name" value="Restriction endonuclease-like"/>
    <property type="match status" value="1"/>
</dbReference>
<dbReference type="PIRSF" id="PIRSF011484">
    <property type="entry name" value="YaeQ"/>
    <property type="match status" value="1"/>
</dbReference>
<dbReference type="AlphaFoldDB" id="A0A4U1JHL5"/>
<sequence length="182" mass="20453">MALTATIYHLQVNLSDVDRGVYETFDLRLARHPSESMRYLLTRTIAYCLSYEEGITFSKEGLCSTEEPPVVIRDPTGLLLAWIDIGSPSAERLHKAAKAARRVALFTHAPLALLQREASSRVIHKVEAIEVWRIEPSFLDAVEAKVDRNTKLDLLRDDEQLYITVGDNVVTGTISRCSLVEK</sequence>
<name>A0A4U1JHL5_9BACT</name>
<dbReference type="SMART" id="SM01322">
    <property type="entry name" value="YaeQ"/>
    <property type="match status" value="1"/>
</dbReference>
<dbReference type="RefSeq" id="WP_136928192.1">
    <property type="nucleotide sequence ID" value="NZ_SSMQ01000005.1"/>
</dbReference>
<gene>
    <name evidence="1" type="ORF">E8A74_07260</name>
</gene>
<protein>
    <recommendedName>
        <fullName evidence="3">YaeQ family protein</fullName>
    </recommendedName>
</protein>
<dbReference type="PANTHER" id="PTHR38784">
    <property type="entry name" value="SUCROSE PHOSPHORYLASE"/>
    <property type="match status" value="1"/>
</dbReference>
<dbReference type="InterPro" id="IPR011335">
    <property type="entry name" value="Restrct_endonuc-II-like"/>
</dbReference>
<evidence type="ECO:0000313" key="2">
    <source>
        <dbReference type="Proteomes" id="UP000309215"/>
    </source>
</evidence>
<proteinExistence type="predicted"/>
<dbReference type="Proteomes" id="UP000309215">
    <property type="component" value="Unassembled WGS sequence"/>
</dbReference>
<comment type="caution">
    <text evidence="1">The sequence shown here is derived from an EMBL/GenBank/DDBJ whole genome shotgun (WGS) entry which is preliminary data.</text>
</comment>
<evidence type="ECO:0008006" key="3">
    <source>
        <dbReference type="Google" id="ProtNLM"/>
    </source>
</evidence>
<dbReference type="InterPro" id="IPR009822">
    <property type="entry name" value="YaeQ"/>
</dbReference>
<dbReference type="PANTHER" id="PTHR38784:SF1">
    <property type="entry name" value="SUCROSE PHOSPHORYLASE"/>
    <property type="match status" value="1"/>
</dbReference>
<reference evidence="1 2" key="1">
    <citation type="submission" date="2019-04" db="EMBL/GenBank/DDBJ databases">
        <authorList>
            <person name="Li Y."/>
            <person name="Wang J."/>
        </authorList>
    </citation>
    <scope>NUCLEOTIDE SEQUENCE [LARGE SCALE GENOMIC DNA]</scope>
    <source>
        <strain evidence="1 2">DSM 14668</strain>
    </source>
</reference>
<keyword evidence="2" id="KW-1185">Reference proteome</keyword>
<dbReference type="EMBL" id="SSMQ01000005">
    <property type="protein sequence ID" value="TKD11918.1"/>
    <property type="molecule type" value="Genomic_DNA"/>
</dbReference>
<accession>A0A4U1JHL5</accession>
<dbReference type="Gene3D" id="3.10.640.10">
    <property type="entry name" value="Restriction endonuclease-like alpha-beta roll domain"/>
    <property type="match status" value="1"/>
</dbReference>
<evidence type="ECO:0000313" key="1">
    <source>
        <dbReference type="EMBL" id="TKD11918.1"/>
    </source>
</evidence>
<dbReference type="OrthoDB" id="5293309at2"/>
<dbReference type="InterPro" id="IPR038590">
    <property type="entry name" value="YaeQ_sf"/>
</dbReference>